<dbReference type="AlphaFoldDB" id="A0A8C6WRQ4"/>
<feature type="compositionally biased region" description="Basic residues" evidence="1">
    <location>
        <begin position="1"/>
        <end position="15"/>
    </location>
</feature>
<organism evidence="3 4">
    <name type="scientific">Neogobius melanostomus</name>
    <name type="common">round goby</name>
    <dbReference type="NCBI Taxonomy" id="47308"/>
    <lineage>
        <taxon>Eukaryota</taxon>
        <taxon>Metazoa</taxon>
        <taxon>Chordata</taxon>
        <taxon>Craniata</taxon>
        <taxon>Vertebrata</taxon>
        <taxon>Euteleostomi</taxon>
        <taxon>Actinopterygii</taxon>
        <taxon>Neopterygii</taxon>
        <taxon>Teleostei</taxon>
        <taxon>Neoteleostei</taxon>
        <taxon>Acanthomorphata</taxon>
        <taxon>Gobiaria</taxon>
        <taxon>Gobiiformes</taxon>
        <taxon>Gobioidei</taxon>
        <taxon>Gobiidae</taxon>
        <taxon>Benthophilinae</taxon>
        <taxon>Neogobiini</taxon>
        <taxon>Neogobius</taxon>
    </lineage>
</organism>
<dbReference type="SMART" id="SM00717">
    <property type="entry name" value="SANT"/>
    <property type="match status" value="1"/>
</dbReference>
<sequence>MNTKKNKQKVSKAKPGKVSQPPAYSHPPVETSSSSQPLSRRQEKDFFLKKTGGKRTEEKTQMDLRCRSSCSSNSSLERESHSQKSQKKRSKTNQKPQSNTPSPQPAQIATRTTAQSNRTRKRTAHNKQSSELDDDAWTEEELRKLQEAVSCHPQHVTGYWTKVAVMVGTRSADECHKRYTCQWASKTPAKRESKAKPKAPSREKVDNPVISARVGTLRRKQQVRDFLEAMPKEDMDDVFSSAYMQNKRFEVPSMCPSDDHDFSMSDPEPLTPRHTGFPEAKTPQCLHITPNMMGSSSRCLQYRLFLWY</sequence>
<feature type="compositionally biased region" description="Basic and acidic residues" evidence="1">
    <location>
        <begin position="40"/>
        <end position="66"/>
    </location>
</feature>
<dbReference type="InterPro" id="IPR039110">
    <property type="entry name" value="KNL2-like"/>
</dbReference>
<feature type="region of interest" description="Disordered" evidence="1">
    <location>
        <begin position="1"/>
        <end position="135"/>
    </location>
</feature>
<dbReference type="PANTHER" id="PTHR16124">
    <property type="entry name" value="MIS18-BINDING PROTEIN 1"/>
    <property type="match status" value="1"/>
</dbReference>
<dbReference type="Proteomes" id="UP000694523">
    <property type="component" value="Unplaced"/>
</dbReference>
<proteinExistence type="predicted"/>
<feature type="region of interest" description="Disordered" evidence="1">
    <location>
        <begin position="185"/>
        <end position="204"/>
    </location>
</feature>
<evidence type="ECO:0000256" key="1">
    <source>
        <dbReference type="SAM" id="MobiDB-lite"/>
    </source>
</evidence>
<dbReference type="Gene3D" id="1.10.10.60">
    <property type="entry name" value="Homeodomain-like"/>
    <property type="match status" value="1"/>
</dbReference>
<dbReference type="PROSITE" id="PS50090">
    <property type="entry name" value="MYB_LIKE"/>
    <property type="match status" value="1"/>
</dbReference>
<dbReference type="GO" id="GO:0000775">
    <property type="term" value="C:chromosome, centromeric region"/>
    <property type="evidence" value="ECO:0007669"/>
    <property type="project" value="TreeGrafter"/>
</dbReference>
<dbReference type="Pfam" id="PF00249">
    <property type="entry name" value="Myb_DNA-binding"/>
    <property type="match status" value="1"/>
</dbReference>
<feature type="compositionally biased region" description="Basic and acidic residues" evidence="1">
    <location>
        <begin position="189"/>
        <end position="204"/>
    </location>
</feature>
<reference evidence="3" key="1">
    <citation type="submission" date="2025-08" db="UniProtKB">
        <authorList>
            <consortium name="Ensembl"/>
        </authorList>
    </citation>
    <scope>IDENTIFICATION</scope>
</reference>
<feature type="compositionally biased region" description="Polar residues" evidence="1">
    <location>
        <begin position="93"/>
        <end position="117"/>
    </location>
</feature>
<dbReference type="CDD" id="cd00167">
    <property type="entry name" value="SANT"/>
    <property type="match status" value="1"/>
</dbReference>
<feature type="domain" description="Myb-like" evidence="2">
    <location>
        <begin position="129"/>
        <end position="179"/>
    </location>
</feature>
<dbReference type="PANTHER" id="PTHR16124:SF3">
    <property type="entry name" value="MIS18-BINDING PROTEIN 1"/>
    <property type="match status" value="1"/>
</dbReference>
<dbReference type="InterPro" id="IPR009057">
    <property type="entry name" value="Homeodomain-like_sf"/>
</dbReference>
<accession>A0A8C6WRQ4</accession>
<reference evidence="3" key="2">
    <citation type="submission" date="2025-09" db="UniProtKB">
        <authorList>
            <consortium name="Ensembl"/>
        </authorList>
    </citation>
    <scope>IDENTIFICATION</scope>
</reference>
<feature type="compositionally biased region" description="Polar residues" evidence="1">
    <location>
        <begin position="30"/>
        <end position="39"/>
    </location>
</feature>
<dbReference type="SUPFAM" id="SSF46689">
    <property type="entry name" value="Homeodomain-like"/>
    <property type="match status" value="1"/>
</dbReference>
<name>A0A8C6WRQ4_9GOBI</name>
<keyword evidence="4" id="KW-1185">Reference proteome</keyword>
<evidence type="ECO:0000313" key="4">
    <source>
        <dbReference type="Proteomes" id="UP000694523"/>
    </source>
</evidence>
<evidence type="ECO:0000259" key="2">
    <source>
        <dbReference type="PROSITE" id="PS50090"/>
    </source>
</evidence>
<dbReference type="Ensembl" id="ENSNMLT00000030206.1">
    <property type="protein sequence ID" value="ENSNMLP00000027026.1"/>
    <property type="gene ID" value="ENSNMLG00000017247.1"/>
</dbReference>
<protein>
    <recommendedName>
        <fullName evidence="2">Myb-like domain-containing protein</fullName>
    </recommendedName>
</protein>
<evidence type="ECO:0000313" key="3">
    <source>
        <dbReference type="Ensembl" id="ENSNMLP00000027026.1"/>
    </source>
</evidence>
<dbReference type="InterPro" id="IPR001005">
    <property type="entry name" value="SANT/Myb"/>
</dbReference>